<dbReference type="RefSeq" id="WP_132407435.1">
    <property type="nucleotide sequence ID" value="NZ_SMKA01000061.1"/>
</dbReference>
<protein>
    <recommendedName>
        <fullName evidence="4">DUF222 domain-containing protein</fullName>
    </recommendedName>
</protein>
<gene>
    <name evidence="2" type="ORF">E1261_16120</name>
</gene>
<keyword evidence="3" id="KW-1185">Reference proteome</keyword>
<evidence type="ECO:0000313" key="2">
    <source>
        <dbReference type="EMBL" id="TDC29349.1"/>
    </source>
</evidence>
<name>A0A4R4Q3B1_9ACTN</name>
<organism evidence="2 3">
    <name type="scientific">Kribbella albertanoniae</name>
    <dbReference type="NCBI Taxonomy" id="1266829"/>
    <lineage>
        <taxon>Bacteria</taxon>
        <taxon>Bacillati</taxon>
        <taxon>Actinomycetota</taxon>
        <taxon>Actinomycetes</taxon>
        <taxon>Propionibacteriales</taxon>
        <taxon>Kribbellaceae</taxon>
        <taxon>Kribbella</taxon>
    </lineage>
</organism>
<proteinExistence type="predicted"/>
<dbReference type="Proteomes" id="UP000295075">
    <property type="component" value="Unassembled WGS sequence"/>
</dbReference>
<feature type="region of interest" description="Disordered" evidence="1">
    <location>
        <begin position="257"/>
        <end position="465"/>
    </location>
</feature>
<evidence type="ECO:0008006" key="4">
    <source>
        <dbReference type="Google" id="ProtNLM"/>
    </source>
</evidence>
<feature type="compositionally biased region" description="Low complexity" evidence="1">
    <location>
        <begin position="292"/>
        <end position="312"/>
    </location>
</feature>
<accession>A0A4R4Q3B1</accession>
<sequence>MFETELSMLSTADLLESAAEERATEARSAARSLVHAVVYADRFHPDVAPERPGRRASDGRERAVVLGGDGCPPVLEFCVSEYGAVVGVSQGVARDYLANALALRHRFPFVWARVLSEEVTAWKARNLARDCEKLSLAAALYVDKRVAHLLDTISPTRLAKIIKAAKIHADPDLAKAEAAEKTDERGVWVGRSDEHGTKTCVIKASSGAVLRHKAKIDEIADALLALGDKRSVQLRRAEAVGILPDTAFTNELLAQTQEHGPTTPDATSAPDSDPASGPTPAPDASPTPDPGPASGATPAPAPAPVSTAGASPEPASTPGSVPAPAHASAPGCTPAPASAPAHAPAPAPTPAPTLLPPPAPALTPAPDSAAAPDPVAAPAAASDPAAPPRNVATGNGMPADRTSGVNAAPGRRVAPGLHNEPGVDDEAPHPAESDLPDPLDPSDAWTVDPFEPPSEGPPETGQSMTPDELRALAARLAQIKHDAHTRPRGERPAPARPGKTVVYVHLTDHTLATGTGVLRVEDLGPLLAEQFTDTVGYGPYVVKPVIDLNKAISSDAYETTDRIREHVKLTHPTEQFPYGTRETTNSIDLDHIQPYDSLGPPGQTNTLNLIPLSRFGHRVKTHAAGWKVRRIDAKTIEWTTPHGFVLHVNPTGTHRILKDPPDD</sequence>
<evidence type="ECO:0000313" key="3">
    <source>
        <dbReference type="Proteomes" id="UP000295075"/>
    </source>
</evidence>
<dbReference type="AlphaFoldDB" id="A0A4R4Q3B1"/>
<feature type="compositionally biased region" description="Low complexity" evidence="1">
    <location>
        <begin position="260"/>
        <end position="276"/>
    </location>
</feature>
<feature type="compositionally biased region" description="Pro residues" evidence="1">
    <location>
        <begin position="343"/>
        <end position="363"/>
    </location>
</feature>
<feature type="compositionally biased region" description="Low complexity" evidence="1">
    <location>
        <begin position="364"/>
        <end position="384"/>
    </location>
</feature>
<evidence type="ECO:0000256" key="1">
    <source>
        <dbReference type="SAM" id="MobiDB-lite"/>
    </source>
</evidence>
<reference evidence="2 3" key="1">
    <citation type="submission" date="2019-03" db="EMBL/GenBank/DDBJ databases">
        <title>Draft genome sequences of novel Actinobacteria.</title>
        <authorList>
            <person name="Sahin N."/>
            <person name="Ay H."/>
            <person name="Saygin H."/>
        </authorList>
    </citation>
    <scope>NUCLEOTIDE SEQUENCE [LARGE SCALE GENOMIC DNA]</scope>
    <source>
        <strain evidence="2 3">JCM 30547</strain>
    </source>
</reference>
<feature type="compositionally biased region" description="Pro residues" evidence="1">
    <location>
        <begin position="277"/>
        <end position="291"/>
    </location>
</feature>
<dbReference type="EMBL" id="SMKA01000061">
    <property type="protein sequence ID" value="TDC29349.1"/>
    <property type="molecule type" value="Genomic_DNA"/>
</dbReference>
<comment type="caution">
    <text evidence="2">The sequence shown here is derived from an EMBL/GenBank/DDBJ whole genome shotgun (WGS) entry which is preliminary data.</text>
</comment>
<dbReference type="OrthoDB" id="3799569at2"/>